<evidence type="ECO:0008006" key="5">
    <source>
        <dbReference type="Google" id="ProtNLM"/>
    </source>
</evidence>
<dbReference type="GeneID" id="93576165"/>
<sequence length="118" mass="13457">MYRGLTKFLTLMLLESLDWFKGSLVSFGPKPTVDSLIFPPSRKSRIPQSIKRKYCLWVLLMVDGKHSIFNRLITSRKNIHRIGIIFVVIVIWVVMVVIISRIAHAGVASYSSSGHRES</sequence>
<gene>
    <name evidence="3" type="ORF">ASPBRDRAFT_371962</name>
</gene>
<dbReference type="Proteomes" id="UP000184499">
    <property type="component" value="Unassembled WGS sequence"/>
</dbReference>
<dbReference type="RefSeq" id="XP_067482750.1">
    <property type="nucleotide sequence ID" value="XM_067623677.1"/>
</dbReference>
<evidence type="ECO:0000313" key="3">
    <source>
        <dbReference type="EMBL" id="OJJ75503.1"/>
    </source>
</evidence>
<keyword evidence="1" id="KW-1133">Transmembrane helix</keyword>
<accession>A0A1L9UUV1</accession>
<feature type="signal peptide" evidence="2">
    <location>
        <begin position="1"/>
        <end position="16"/>
    </location>
</feature>
<reference evidence="4" key="1">
    <citation type="journal article" date="2017" name="Genome Biol.">
        <title>Comparative genomics reveals high biological diversity and specific adaptations in the industrially and medically important fungal genus Aspergillus.</title>
        <authorList>
            <person name="de Vries R.P."/>
            <person name="Riley R."/>
            <person name="Wiebenga A."/>
            <person name="Aguilar-Osorio G."/>
            <person name="Amillis S."/>
            <person name="Uchima C.A."/>
            <person name="Anderluh G."/>
            <person name="Asadollahi M."/>
            <person name="Askin M."/>
            <person name="Barry K."/>
            <person name="Battaglia E."/>
            <person name="Bayram O."/>
            <person name="Benocci T."/>
            <person name="Braus-Stromeyer S.A."/>
            <person name="Caldana C."/>
            <person name="Canovas D."/>
            <person name="Cerqueira G.C."/>
            <person name="Chen F."/>
            <person name="Chen W."/>
            <person name="Choi C."/>
            <person name="Clum A."/>
            <person name="Dos Santos R.A."/>
            <person name="Damasio A.R."/>
            <person name="Diallinas G."/>
            <person name="Emri T."/>
            <person name="Fekete E."/>
            <person name="Flipphi M."/>
            <person name="Freyberg S."/>
            <person name="Gallo A."/>
            <person name="Gournas C."/>
            <person name="Habgood R."/>
            <person name="Hainaut M."/>
            <person name="Harispe M.L."/>
            <person name="Henrissat B."/>
            <person name="Hilden K.S."/>
            <person name="Hope R."/>
            <person name="Hossain A."/>
            <person name="Karabika E."/>
            <person name="Karaffa L."/>
            <person name="Karanyi Z."/>
            <person name="Krasevec N."/>
            <person name="Kuo A."/>
            <person name="Kusch H."/>
            <person name="LaButti K."/>
            <person name="Lagendijk E.L."/>
            <person name="Lapidus A."/>
            <person name="Levasseur A."/>
            <person name="Lindquist E."/>
            <person name="Lipzen A."/>
            <person name="Logrieco A.F."/>
            <person name="MacCabe A."/>
            <person name="Maekelae M.R."/>
            <person name="Malavazi I."/>
            <person name="Melin P."/>
            <person name="Meyer V."/>
            <person name="Mielnichuk N."/>
            <person name="Miskei M."/>
            <person name="Molnar A.P."/>
            <person name="Mule G."/>
            <person name="Ngan C.Y."/>
            <person name="Orejas M."/>
            <person name="Orosz E."/>
            <person name="Ouedraogo J.P."/>
            <person name="Overkamp K.M."/>
            <person name="Park H.-S."/>
            <person name="Perrone G."/>
            <person name="Piumi F."/>
            <person name="Punt P.J."/>
            <person name="Ram A.F."/>
            <person name="Ramon A."/>
            <person name="Rauscher S."/>
            <person name="Record E."/>
            <person name="Riano-Pachon D.M."/>
            <person name="Robert V."/>
            <person name="Roehrig J."/>
            <person name="Ruller R."/>
            <person name="Salamov A."/>
            <person name="Salih N.S."/>
            <person name="Samson R.A."/>
            <person name="Sandor E."/>
            <person name="Sanguinetti M."/>
            <person name="Schuetze T."/>
            <person name="Sepcic K."/>
            <person name="Shelest E."/>
            <person name="Sherlock G."/>
            <person name="Sophianopoulou V."/>
            <person name="Squina F.M."/>
            <person name="Sun H."/>
            <person name="Susca A."/>
            <person name="Todd R.B."/>
            <person name="Tsang A."/>
            <person name="Unkles S.E."/>
            <person name="van de Wiele N."/>
            <person name="van Rossen-Uffink D."/>
            <person name="Oliveira J.V."/>
            <person name="Vesth T.C."/>
            <person name="Visser J."/>
            <person name="Yu J.-H."/>
            <person name="Zhou M."/>
            <person name="Andersen M.R."/>
            <person name="Archer D.B."/>
            <person name="Baker S.E."/>
            <person name="Benoit I."/>
            <person name="Brakhage A.A."/>
            <person name="Braus G.H."/>
            <person name="Fischer R."/>
            <person name="Frisvad J.C."/>
            <person name="Goldman G.H."/>
            <person name="Houbraken J."/>
            <person name="Oakley B."/>
            <person name="Pocsi I."/>
            <person name="Scazzocchio C."/>
            <person name="Seiboth B."/>
            <person name="vanKuyk P.A."/>
            <person name="Wortman J."/>
            <person name="Dyer P.S."/>
            <person name="Grigoriev I.V."/>
        </authorList>
    </citation>
    <scope>NUCLEOTIDE SEQUENCE [LARGE SCALE GENOMIC DNA]</scope>
    <source>
        <strain evidence="4">CBS 101740 / IMI 381727 / IBT 21946</strain>
    </source>
</reference>
<protein>
    <recommendedName>
        <fullName evidence="5">Transmembrane protein</fullName>
    </recommendedName>
</protein>
<keyword evidence="1" id="KW-0812">Transmembrane</keyword>
<dbReference type="AlphaFoldDB" id="A0A1L9UUV1"/>
<dbReference type="VEuPathDB" id="FungiDB:ASPBRDRAFT_371962"/>
<organism evidence="3 4">
    <name type="scientific">Aspergillus brasiliensis (strain CBS 101740 / IMI 381727 / IBT 21946)</name>
    <dbReference type="NCBI Taxonomy" id="767769"/>
    <lineage>
        <taxon>Eukaryota</taxon>
        <taxon>Fungi</taxon>
        <taxon>Dikarya</taxon>
        <taxon>Ascomycota</taxon>
        <taxon>Pezizomycotina</taxon>
        <taxon>Eurotiomycetes</taxon>
        <taxon>Eurotiomycetidae</taxon>
        <taxon>Eurotiales</taxon>
        <taxon>Aspergillaceae</taxon>
        <taxon>Aspergillus</taxon>
        <taxon>Aspergillus subgen. Circumdati</taxon>
    </lineage>
</organism>
<keyword evidence="1" id="KW-0472">Membrane</keyword>
<keyword evidence="2" id="KW-0732">Signal</keyword>
<evidence type="ECO:0000313" key="4">
    <source>
        <dbReference type="Proteomes" id="UP000184499"/>
    </source>
</evidence>
<dbReference type="EMBL" id="KV878680">
    <property type="protein sequence ID" value="OJJ75503.1"/>
    <property type="molecule type" value="Genomic_DNA"/>
</dbReference>
<evidence type="ECO:0000256" key="2">
    <source>
        <dbReference type="SAM" id="SignalP"/>
    </source>
</evidence>
<feature type="chain" id="PRO_5012408807" description="Transmembrane protein" evidence="2">
    <location>
        <begin position="17"/>
        <end position="118"/>
    </location>
</feature>
<proteinExistence type="predicted"/>
<feature type="transmembrane region" description="Helical" evidence="1">
    <location>
        <begin position="82"/>
        <end position="103"/>
    </location>
</feature>
<evidence type="ECO:0000256" key="1">
    <source>
        <dbReference type="SAM" id="Phobius"/>
    </source>
</evidence>
<name>A0A1L9UUV1_ASPBC</name>
<keyword evidence="4" id="KW-1185">Reference proteome</keyword>